<name>A0A4Y9QQH9_9MICO</name>
<comment type="caution">
    <text evidence="2">The sequence shown here is derived from an EMBL/GenBank/DDBJ whole genome shotgun (WGS) entry which is preliminary data.</text>
</comment>
<evidence type="ECO:0000313" key="3">
    <source>
        <dbReference type="Proteomes" id="UP000298127"/>
    </source>
</evidence>
<dbReference type="RefSeq" id="WP_135121669.1">
    <property type="nucleotide sequence ID" value="NZ_SPQZ01000009.1"/>
</dbReference>
<feature type="transmembrane region" description="Helical" evidence="1">
    <location>
        <begin position="451"/>
        <end position="472"/>
    </location>
</feature>
<keyword evidence="1" id="KW-0472">Membrane</keyword>
<feature type="transmembrane region" description="Helical" evidence="1">
    <location>
        <begin position="21"/>
        <end position="48"/>
    </location>
</feature>
<evidence type="ECO:0000313" key="2">
    <source>
        <dbReference type="EMBL" id="TFV94859.1"/>
    </source>
</evidence>
<dbReference type="AlphaFoldDB" id="A0A4Y9QQH9"/>
<keyword evidence="1" id="KW-0812">Transmembrane</keyword>
<feature type="transmembrane region" description="Helical" evidence="1">
    <location>
        <begin position="478"/>
        <end position="497"/>
    </location>
</feature>
<reference evidence="2 3" key="1">
    <citation type="journal article" date="2018" name="J. Microbiol.">
        <title>Leifsonia flava sp. nov., a novel actinobacterium isolated from the rhizosphere of Aquilegia viridiflora.</title>
        <authorList>
            <person name="Cai Y."/>
            <person name="Tao W.Z."/>
            <person name="Ma Y.J."/>
            <person name="Cheng J."/>
            <person name="Zhang M.Y."/>
            <person name="Zhang Y.X."/>
        </authorList>
    </citation>
    <scope>NUCLEOTIDE SEQUENCE [LARGE SCALE GENOMIC DNA]</scope>
    <source>
        <strain evidence="2 3">SYP-B2174</strain>
    </source>
</reference>
<feature type="transmembrane region" description="Helical" evidence="1">
    <location>
        <begin position="138"/>
        <end position="162"/>
    </location>
</feature>
<feature type="transmembrane region" description="Helical" evidence="1">
    <location>
        <begin position="174"/>
        <end position="190"/>
    </location>
</feature>
<dbReference type="EMBL" id="SPQZ01000009">
    <property type="protein sequence ID" value="TFV94859.1"/>
    <property type="molecule type" value="Genomic_DNA"/>
</dbReference>
<evidence type="ECO:0008006" key="4">
    <source>
        <dbReference type="Google" id="ProtNLM"/>
    </source>
</evidence>
<keyword evidence="1" id="KW-1133">Transmembrane helix</keyword>
<feature type="transmembrane region" description="Helical" evidence="1">
    <location>
        <begin position="103"/>
        <end position="132"/>
    </location>
</feature>
<protein>
    <recommendedName>
        <fullName evidence="4">ABC-2 type transport system permease protein</fullName>
    </recommendedName>
</protein>
<organism evidence="2 3">
    <name type="scientific">Orlajensenia leifsoniae</name>
    <dbReference type="NCBI Taxonomy" id="2561933"/>
    <lineage>
        <taxon>Bacteria</taxon>
        <taxon>Bacillati</taxon>
        <taxon>Actinomycetota</taxon>
        <taxon>Actinomycetes</taxon>
        <taxon>Micrococcales</taxon>
        <taxon>Microbacteriaceae</taxon>
        <taxon>Orlajensenia</taxon>
    </lineage>
</organism>
<feature type="transmembrane region" description="Helical" evidence="1">
    <location>
        <begin position="234"/>
        <end position="256"/>
    </location>
</feature>
<feature type="transmembrane region" description="Helical" evidence="1">
    <location>
        <begin position="381"/>
        <end position="403"/>
    </location>
</feature>
<proteinExistence type="predicted"/>
<feature type="transmembrane region" description="Helical" evidence="1">
    <location>
        <begin position="312"/>
        <end position="332"/>
    </location>
</feature>
<feature type="transmembrane region" description="Helical" evidence="1">
    <location>
        <begin position="60"/>
        <end position="82"/>
    </location>
</feature>
<evidence type="ECO:0000256" key="1">
    <source>
        <dbReference type="SAM" id="Phobius"/>
    </source>
</evidence>
<feature type="transmembrane region" description="Helical" evidence="1">
    <location>
        <begin position="409"/>
        <end position="430"/>
    </location>
</feature>
<feature type="transmembrane region" description="Helical" evidence="1">
    <location>
        <begin position="338"/>
        <end position="361"/>
    </location>
</feature>
<dbReference type="Proteomes" id="UP000298127">
    <property type="component" value="Unassembled WGS sequence"/>
</dbReference>
<sequence length="517" mass="53476">MALVLFRLRLALQRGGRDQRGTGGTVWFVAGWVIAVLFGLAGGTLVAIFDSQDTAAGDMIVLLLMTALFLSWILTPVLLPGAGGDAIDPVKLEQFPLSRTEQITGLLIGGLATPTAVATFLVAVGATVAAGYDVLTRIIVLISAVLFVVLCVSTSYAVRALFAAALASRRGRDVAIIVSGLFAVGVFLLVEASTNILRSADAAAGVIGDVLSWTPPGAAGAIGIQMRDGDAGGAALRAVIVVGTVALAIVGWTWALDRHVRGQAGSSDSHRSMNRREDLALVPRLLHGVRSGTALAAMSQHLRYLFFRSPRAVQLITITPLFGIVIGVTQAASNPLTVSMAITTLIIAFGGVTNVFGYDGVGIEATVQSGARLQQVLAGKIVAVVLFLVPLTTGITIAFALVFHHVDEVFVALIASYSTIAIVAAVGAWSSVRSPFNVSSASNRAAQLPRILATLGVALALLILGGIAWAALTVIVPSSIAALTVLLIGIVMAVLSVRGYGRRLDRSPDALLEAVTG</sequence>
<accession>A0A4Y9QQH9</accession>
<keyword evidence="3" id="KW-1185">Reference proteome</keyword>
<gene>
    <name evidence="2" type="ORF">E4M00_17030</name>
</gene>